<organism evidence="1">
    <name type="scientific">Phytophthora nicotianae</name>
    <name type="common">Potato buckeye rot agent</name>
    <name type="synonym">Phytophthora parasitica</name>
    <dbReference type="NCBI Taxonomy" id="4792"/>
    <lineage>
        <taxon>Eukaryota</taxon>
        <taxon>Sar</taxon>
        <taxon>Stramenopiles</taxon>
        <taxon>Oomycota</taxon>
        <taxon>Peronosporomycetes</taxon>
        <taxon>Peronosporales</taxon>
        <taxon>Peronosporaceae</taxon>
        <taxon>Phytophthora</taxon>
    </lineage>
</organism>
<gene>
    <name evidence="1" type="ORF">L914_04324</name>
</gene>
<proteinExistence type="predicted"/>
<protein>
    <submittedName>
        <fullName evidence="1">Uncharacterized protein</fullName>
    </submittedName>
</protein>
<evidence type="ECO:0000313" key="1">
    <source>
        <dbReference type="EMBL" id="ETM51934.1"/>
    </source>
</evidence>
<reference evidence="1" key="1">
    <citation type="submission" date="2013-11" db="EMBL/GenBank/DDBJ databases">
        <title>The Genome Sequence of Phytophthora parasitica IAC_01/95.</title>
        <authorList>
            <consortium name="The Broad Institute Genomics Platform"/>
            <person name="Russ C."/>
            <person name="Tyler B."/>
            <person name="Panabieres F."/>
            <person name="Shan W."/>
            <person name="Tripathy S."/>
            <person name="Grunwald N."/>
            <person name="Machado M."/>
            <person name="Johnson C.S."/>
            <person name="Arredondo F."/>
            <person name="Hong C."/>
            <person name="Coffey M."/>
            <person name="Young S.K."/>
            <person name="Zeng Q."/>
            <person name="Gargeya S."/>
            <person name="Fitzgerald M."/>
            <person name="Abouelleil A."/>
            <person name="Alvarado L."/>
            <person name="Chapman S.B."/>
            <person name="Gainer-Dewar J."/>
            <person name="Goldberg J."/>
            <person name="Griggs A."/>
            <person name="Gujja S."/>
            <person name="Hansen M."/>
            <person name="Howarth C."/>
            <person name="Imamovic A."/>
            <person name="Ireland A."/>
            <person name="Larimer J."/>
            <person name="McCowan C."/>
            <person name="Murphy C."/>
            <person name="Pearson M."/>
            <person name="Poon T.W."/>
            <person name="Priest M."/>
            <person name="Roberts A."/>
            <person name="Saif S."/>
            <person name="Shea T."/>
            <person name="Sykes S."/>
            <person name="Wortman J."/>
            <person name="Nusbaum C."/>
            <person name="Birren B."/>
        </authorList>
    </citation>
    <scope>NUCLEOTIDE SEQUENCE [LARGE SCALE GENOMIC DNA]</scope>
    <source>
        <strain evidence="1">IAC_01/95</strain>
    </source>
</reference>
<name>W2NWA0_PHYNI</name>
<dbReference type="Proteomes" id="UP000054532">
    <property type="component" value="Unassembled WGS sequence"/>
</dbReference>
<accession>W2NWA0</accession>
<dbReference type="EMBL" id="KI691727">
    <property type="protein sequence ID" value="ETM51934.1"/>
    <property type="molecule type" value="Genomic_DNA"/>
</dbReference>
<sequence>MAQMQLAVTPKKFVELNNIGSQMNPRLRAPLCYSASNDVAQRLLT</sequence>
<dbReference type="AlphaFoldDB" id="W2NWA0"/>